<feature type="region of interest" description="Disordered" evidence="1">
    <location>
        <begin position="39"/>
        <end position="72"/>
    </location>
</feature>
<gene>
    <name evidence="3" type="ORF">OGM63_19160</name>
</gene>
<dbReference type="InterPro" id="IPR024079">
    <property type="entry name" value="MetalloPept_cat_dom_sf"/>
</dbReference>
<evidence type="ECO:0000259" key="2">
    <source>
        <dbReference type="Pfam" id="PF07705"/>
    </source>
</evidence>
<dbReference type="Proteomes" id="UP001526143">
    <property type="component" value="Unassembled WGS sequence"/>
</dbReference>
<dbReference type="EMBL" id="JAOWRF010000276">
    <property type="protein sequence ID" value="MCV3215605.1"/>
    <property type="molecule type" value="Genomic_DNA"/>
</dbReference>
<evidence type="ECO:0000256" key="1">
    <source>
        <dbReference type="SAM" id="MobiDB-lite"/>
    </source>
</evidence>
<name>A0ABT3B2Y9_9CYAN</name>
<evidence type="ECO:0000313" key="3">
    <source>
        <dbReference type="EMBL" id="MCV3215605.1"/>
    </source>
</evidence>
<dbReference type="InterPro" id="IPR013783">
    <property type="entry name" value="Ig-like_fold"/>
</dbReference>
<protein>
    <recommendedName>
        <fullName evidence="2">CARDB domain-containing protein</fullName>
    </recommendedName>
</protein>
<feature type="compositionally biased region" description="Low complexity" evidence="1">
    <location>
        <begin position="58"/>
        <end position="69"/>
    </location>
</feature>
<feature type="domain" description="CARDB" evidence="2">
    <location>
        <begin position="664"/>
        <end position="778"/>
    </location>
</feature>
<dbReference type="Gene3D" id="3.40.390.10">
    <property type="entry name" value="Collagenase (Catalytic Domain)"/>
    <property type="match status" value="1"/>
</dbReference>
<organism evidence="3 4">
    <name type="scientific">Plectonema radiosum NIES-515</name>
    <dbReference type="NCBI Taxonomy" id="2986073"/>
    <lineage>
        <taxon>Bacteria</taxon>
        <taxon>Bacillati</taxon>
        <taxon>Cyanobacteriota</taxon>
        <taxon>Cyanophyceae</taxon>
        <taxon>Oscillatoriophycideae</taxon>
        <taxon>Oscillatoriales</taxon>
        <taxon>Microcoleaceae</taxon>
        <taxon>Plectonema</taxon>
    </lineage>
</organism>
<reference evidence="3 4" key="1">
    <citation type="submission" date="2022-10" db="EMBL/GenBank/DDBJ databases">
        <title>Identification of biosynthetic pathway for the production of the potent trypsin inhibitor radiosumin.</title>
        <authorList>
            <person name="Fewer D.P."/>
            <person name="Delbaje E."/>
            <person name="Ouyang X."/>
            <person name="Agostino P.D."/>
            <person name="Wahlsten M."/>
            <person name="Jokela J."/>
            <person name="Permi P."/>
            <person name="Haapaniemi E."/>
            <person name="Koistinen H."/>
        </authorList>
    </citation>
    <scope>NUCLEOTIDE SEQUENCE [LARGE SCALE GENOMIC DNA]</scope>
    <source>
        <strain evidence="3 4">NIES-515</strain>
    </source>
</reference>
<feature type="compositionally biased region" description="Low complexity" evidence="1">
    <location>
        <begin position="11"/>
        <end position="21"/>
    </location>
</feature>
<proteinExistence type="predicted"/>
<feature type="domain" description="CARDB" evidence="2">
    <location>
        <begin position="544"/>
        <end position="656"/>
    </location>
</feature>
<dbReference type="RefSeq" id="WP_263747251.1">
    <property type="nucleotide sequence ID" value="NZ_JAOWRF010000276.1"/>
</dbReference>
<feature type="domain" description="CARDB" evidence="2">
    <location>
        <begin position="915"/>
        <end position="1025"/>
    </location>
</feature>
<dbReference type="SUPFAM" id="SSF55486">
    <property type="entry name" value="Metalloproteases ('zincins'), catalytic domain"/>
    <property type="match status" value="1"/>
</dbReference>
<keyword evidence="4" id="KW-1185">Reference proteome</keyword>
<feature type="compositionally biased region" description="Polar residues" evidence="1">
    <location>
        <begin position="1"/>
        <end position="10"/>
    </location>
</feature>
<feature type="compositionally biased region" description="Polar residues" evidence="1">
    <location>
        <begin position="311"/>
        <end position="328"/>
    </location>
</feature>
<feature type="domain" description="CARDB" evidence="2">
    <location>
        <begin position="422"/>
        <end position="535"/>
    </location>
</feature>
<accession>A0ABT3B2Y9</accession>
<comment type="caution">
    <text evidence="3">The sequence shown here is derived from an EMBL/GenBank/DDBJ whole genome shotgun (WGS) entry which is preliminary data.</text>
</comment>
<dbReference type="Pfam" id="PF07705">
    <property type="entry name" value="CARDB"/>
    <property type="match status" value="5"/>
</dbReference>
<evidence type="ECO:0000313" key="4">
    <source>
        <dbReference type="Proteomes" id="UP001526143"/>
    </source>
</evidence>
<feature type="region of interest" description="Disordered" evidence="1">
    <location>
        <begin position="1"/>
        <end position="21"/>
    </location>
</feature>
<dbReference type="InterPro" id="IPR011635">
    <property type="entry name" value="CARDB"/>
</dbReference>
<dbReference type="Gene3D" id="2.60.120.380">
    <property type="match status" value="1"/>
</dbReference>
<dbReference type="Gene3D" id="2.60.40.10">
    <property type="entry name" value="Immunoglobulins"/>
    <property type="match status" value="5"/>
</dbReference>
<feature type="domain" description="CARDB" evidence="2">
    <location>
        <begin position="785"/>
        <end position="904"/>
    </location>
</feature>
<sequence>MAGNNEFGSPNNDSLFNNNELSNNNAFVDPLAANLDPFSSNQTSSPIGAPSTDLVQPLSSKETSSSTLLPDSAANNSLIKDRTIDNKASVDPITGGILDAPLVGDIKDDTLAANSINTLNIGLLSISPSLGLEKETNIITDSDIISNQLTQEILETFRTEAIARWNSLGVGEFDTGILNNVKLVIEDLPGYKLGLTDSYTVKIDTNGAGEGWFIDSTPSDDIEFSNVVNSSELQAVSGDLAYGRVDLLTILTHEFGHVLGIEHVETTIQPNHLMSPALPVGTRRIPVLDDSHFSLGLEPVRDAASLNLPTISPTNNTIPGELSTTDPFNPTRDGRRKDDYLLTDFTVGKLVTLNLSSSNFDAFLQLVDADTLGVITENDDSGGSVNSRIRFTPVAGINYIVRVTSYASGATGAYNLTASFGAPDLIITSATAPITAPERSSVSLSWTVSNIGEATATDSWYDYVYLSDNTIWDNSDRYMGYVSTSNKTPLFSGDSYTVTANMALPERVGAGKQYLIFVANRNNGQIEESETNNVFWLPIDITVPDLVVSNATAPLAITVGSSVDISWTVENQGSVQATHPWYDRIYISDDQIVDASDTYVSDFDSGVSGTPVEAGGSYTLTKTVTIPQTALGNRYLLFVADYYNNQYETNENNNVKAIRVEVNAPDLIVSEASSPTQAALGELISVNWSVTNSGNVSADSDWYDRIYLSDDLFLDGSDEYVADKWTGDKTPLASNTSYSISQNITIPTYAKAGNRYLLFVADNGNQQGETNENNNVRAVPIYVKAPDLIVSNATYDATTITPGSTVTLSYTVENQGEIAATRDWYDYIFLSDDAVYDSSDFQLHQHYHSTQTPLGVDNTYTVDNINITLPNNAVGQPGSRYLLFVTDAYYYNSQQETNENNNVRAIPLTITGNNADLEVTAATAPSTVTTQQTVSASWTVKNTGTQETSSYWYDAVYISSDRTLDANDTVISNWNSNQSSLLVNEEYTQNWDITIPTGRTGSQYLLFVANAYNYISELSKDNNVRAIPIEVKAPDLIVTNITAPTVAYADARIEVEWTVNNQGNSAALTQ</sequence>
<feature type="region of interest" description="Disordered" evidence="1">
    <location>
        <begin position="311"/>
        <end position="333"/>
    </location>
</feature>